<dbReference type="Pfam" id="PF01047">
    <property type="entry name" value="MarR"/>
    <property type="match status" value="1"/>
</dbReference>
<evidence type="ECO:0000313" key="6">
    <source>
        <dbReference type="Proteomes" id="UP000481872"/>
    </source>
</evidence>
<dbReference type="InterPro" id="IPR000835">
    <property type="entry name" value="HTH_MarR-typ"/>
</dbReference>
<evidence type="ECO:0000256" key="2">
    <source>
        <dbReference type="ARBA" id="ARBA00023125"/>
    </source>
</evidence>
<dbReference type="PROSITE" id="PS50995">
    <property type="entry name" value="HTH_MARR_2"/>
    <property type="match status" value="1"/>
</dbReference>
<evidence type="ECO:0000313" key="5">
    <source>
        <dbReference type="EMBL" id="NEU05461.1"/>
    </source>
</evidence>
<evidence type="ECO:0000256" key="1">
    <source>
        <dbReference type="ARBA" id="ARBA00023015"/>
    </source>
</evidence>
<dbReference type="Gene3D" id="1.10.10.10">
    <property type="entry name" value="Winged helix-like DNA-binding domain superfamily/Winged helix DNA-binding domain"/>
    <property type="match status" value="1"/>
</dbReference>
<keyword evidence="2" id="KW-0238">DNA-binding</keyword>
<dbReference type="SUPFAM" id="SSF46785">
    <property type="entry name" value="Winged helix' DNA-binding domain"/>
    <property type="match status" value="1"/>
</dbReference>
<evidence type="ECO:0000256" key="3">
    <source>
        <dbReference type="ARBA" id="ARBA00023163"/>
    </source>
</evidence>
<dbReference type="EMBL" id="JAAGPU010000020">
    <property type="protein sequence ID" value="NEU05461.1"/>
    <property type="molecule type" value="Genomic_DNA"/>
</dbReference>
<sequence>MEENLISEYLRVANKTFKKLDEELIKLGLYRGQPSLIMVLYKNEGVRQKELCEKLSVTPATMTKMVNRMEKSGFIVKKIDSEDLRVSRIFLTEKAHSIKNEIFNLFEEFDKQCFSNIKQDEKEIFQSVLFKIVKNLS</sequence>
<dbReference type="PANTHER" id="PTHR42756:SF1">
    <property type="entry name" value="TRANSCRIPTIONAL REPRESSOR OF EMRAB OPERON"/>
    <property type="match status" value="1"/>
</dbReference>
<name>A0A6M0H6I3_9CLOT</name>
<reference evidence="5 6" key="1">
    <citation type="submission" date="2020-02" db="EMBL/GenBank/DDBJ databases">
        <title>Genome assembly of a novel Clostridium senegalense strain.</title>
        <authorList>
            <person name="Gupta T.B."/>
            <person name="Jauregui R."/>
            <person name="Maclean P."/>
            <person name="Nawarathana A."/>
            <person name="Brightwell G."/>
        </authorList>
    </citation>
    <scope>NUCLEOTIDE SEQUENCE [LARGE SCALE GENOMIC DNA]</scope>
    <source>
        <strain evidence="5 6">AGRFS4</strain>
    </source>
</reference>
<keyword evidence="3" id="KW-0804">Transcription</keyword>
<gene>
    <name evidence="5" type="ORF">G3M99_11480</name>
</gene>
<dbReference type="GO" id="GO:0003700">
    <property type="term" value="F:DNA-binding transcription factor activity"/>
    <property type="evidence" value="ECO:0007669"/>
    <property type="project" value="InterPro"/>
</dbReference>
<dbReference type="AlphaFoldDB" id="A0A6M0H6I3"/>
<dbReference type="PANTHER" id="PTHR42756">
    <property type="entry name" value="TRANSCRIPTIONAL REGULATOR, MARR"/>
    <property type="match status" value="1"/>
</dbReference>
<keyword evidence="1" id="KW-0805">Transcription regulation</keyword>
<dbReference type="PRINTS" id="PR00598">
    <property type="entry name" value="HTHMARR"/>
</dbReference>
<proteinExistence type="predicted"/>
<feature type="domain" description="HTH marR-type" evidence="4">
    <location>
        <begin position="2"/>
        <end position="134"/>
    </location>
</feature>
<accession>A0A6M0H6I3</accession>
<comment type="caution">
    <text evidence="5">The sequence shown here is derived from an EMBL/GenBank/DDBJ whole genome shotgun (WGS) entry which is preliminary data.</text>
</comment>
<keyword evidence="6" id="KW-1185">Reference proteome</keyword>
<dbReference type="InterPro" id="IPR036390">
    <property type="entry name" value="WH_DNA-bd_sf"/>
</dbReference>
<dbReference type="Proteomes" id="UP000481872">
    <property type="component" value="Unassembled WGS sequence"/>
</dbReference>
<evidence type="ECO:0000259" key="4">
    <source>
        <dbReference type="PROSITE" id="PS50995"/>
    </source>
</evidence>
<dbReference type="RefSeq" id="WP_061994658.1">
    <property type="nucleotide sequence ID" value="NZ_JAAGPU010000020.1"/>
</dbReference>
<protein>
    <submittedName>
        <fullName evidence="5">MarR family transcriptional regulator</fullName>
    </submittedName>
</protein>
<organism evidence="5 6">
    <name type="scientific">Clostridium senegalense</name>
    <dbReference type="NCBI Taxonomy" id="1465809"/>
    <lineage>
        <taxon>Bacteria</taxon>
        <taxon>Bacillati</taxon>
        <taxon>Bacillota</taxon>
        <taxon>Clostridia</taxon>
        <taxon>Eubacteriales</taxon>
        <taxon>Clostridiaceae</taxon>
        <taxon>Clostridium</taxon>
    </lineage>
</organism>
<dbReference type="SMART" id="SM00347">
    <property type="entry name" value="HTH_MARR"/>
    <property type="match status" value="1"/>
</dbReference>
<dbReference type="GO" id="GO:0003677">
    <property type="term" value="F:DNA binding"/>
    <property type="evidence" value="ECO:0007669"/>
    <property type="project" value="UniProtKB-KW"/>
</dbReference>
<dbReference type="InterPro" id="IPR036388">
    <property type="entry name" value="WH-like_DNA-bd_sf"/>
</dbReference>